<dbReference type="InterPro" id="IPR049031">
    <property type="entry name" value="T2SSK_SAM-like_1st"/>
</dbReference>
<evidence type="ECO:0000256" key="4">
    <source>
        <dbReference type="ARBA" id="ARBA00022475"/>
    </source>
</evidence>
<evidence type="ECO:0000259" key="11">
    <source>
        <dbReference type="Pfam" id="PF03934"/>
    </source>
</evidence>
<evidence type="ECO:0000256" key="7">
    <source>
        <dbReference type="ARBA" id="ARBA00022927"/>
    </source>
</evidence>
<feature type="domain" description="T2SS protein K second SAM-like" evidence="11">
    <location>
        <begin position="216"/>
        <end position="284"/>
    </location>
</feature>
<dbReference type="PANTHER" id="PTHR38831">
    <property type="entry name" value="TYPE II SECRETION SYSTEM PROTEIN K"/>
    <property type="match status" value="1"/>
</dbReference>
<dbReference type="STRING" id="1080227.A8L45_10480"/>
<evidence type="ECO:0000256" key="8">
    <source>
        <dbReference type="ARBA" id="ARBA00022989"/>
    </source>
</evidence>
<dbReference type="SUPFAM" id="SSF54523">
    <property type="entry name" value="Pili subunits"/>
    <property type="match status" value="1"/>
</dbReference>
<dbReference type="SUPFAM" id="SSF158544">
    <property type="entry name" value="GspK insert domain-like"/>
    <property type="match status" value="2"/>
</dbReference>
<dbReference type="NCBIfam" id="NF037980">
    <property type="entry name" value="T2SS_GspK"/>
    <property type="match status" value="1"/>
</dbReference>
<proteinExistence type="inferred from homology"/>
<dbReference type="Gene3D" id="1.10.40.60">
    <property type="entry name" value="EpsJ-like"/>
    <property type="match status" value="2"/>
</dbReference>
<keyword evidence="3 10" id="KW-0813">Transport</keyword>
<keyword evidence="9 10" id="KW-0472">Membrane</keyword>
<evidence type="ECO:0000313" key="13">
    <source>
        <dbReference type="EMBL" id="ODA33464.1"/>
    </source>
</evidence>
<name>A0A1C3EJQ9_9GAMM</name>
<accession>A0A1C3EJQ9</accession>
<dbReference type="GO" id="GO:0005886">
    <property type="term" value="C:plasma membrane"/>
    <property type="evidence" value="ECO:0007669"/>
    <property type="project" value="UniProtKB-SubCell"/>
</dbReference>
<evidence type="ECO:0000256" key="2">
    <source>
        <dbReference type="ARBA" id="ARBA00007246"/>
    </source>
</evidence>
<dbReference type="PIRSF" id="PIRSF002786">
    <property type="entry name" value="XcpX"/>
    <property type="match status" value="1"/>
</dbReference>
<dbReference type="GO" id="GO:0009306">
    <property type="term" value="P:protein secretion"/>
    <property type="evidence" value="ECO:0007669"/>
    <property type="project" value="InterPro"/>
</dbReference>
<dbReference type="PANTHER" id="PTHR38831:SF1">
    <property type="entry name" value="TYPE II SECRETION SYSTEM PROTEIN K-RELATED"/>
    <property type="match status" value="1"/>
</dbReference>
<evidence type="ECO:0000256" key="9">
    <source>
        <dbReference type="ARBA" id="ARBA00023136"/>
    </source>
</evidence>
<evidence type="ECO:0000256" key="6">
    <source>
        <dbReference type="ARBA" id="ARBA00022692"/>
    </source>
</evidence>
<comment type="subcellular location">
    <subcellularLocation>
        <location evidence="1 10">Cell inner membrane</location>
    </subcellularLocation>
</comment>
<dbReference type="InterPro" id="IPR045584">
    <property type="entry name" value="Pilin-like"/>
</dbReference>
<feature type="domain" description="T2SS protein K first SAM-like" evidence="12">
    <location>
        <begin position="101"/>
        <end position="210"/>
    </location>
</feature>
<dbReference type="Proteomes" id="UP000094936">
    <property type="component" value="Unassembled WGS sequence"/>
</dbReference>
<evidence type="ECO:0000256" key="3">
    <source>
        <dbReference type="ARBA" id="ARBA00022448"/>
    </source>
</evidence>
<evidence type="ECO:0000256" key="1">
    <source>
        <dbReference type="ARBA" id="ARBA00004533"/>
    </source>
</evidence>
<dbReference type="Pfam" id="PF03934">
    <property type="entry name" value="T2SSK"/>
    <property type="match status" value="1"/>
</dbReference>
<comment type="caution">
    <text evidence="13">The sequence shown here is derived from an EMBL/GenBank/DDBJ whole genome shotgun (WGS) entry which is preliminary data.</text>
</comment>
<keyword evidence="7" id="KW-0653">Protein transport</keyword>
<evidence type="ECO:0000259" key="12">
    <source>
        <dbReference type="Pfam" id="PF21687"/>
    </source>
</evidence>
<keyword evidence="14" id="KW-1185">Reference proteome</keyword>
<reference evidence="13 14" key="1">
    <citation type="submission" date="2016-05" db="EMBL/GenBank/DDBJ databases">
        <title>Genomic Taxonomy of the Vibrionaceae.</title>
        <authorList>
            <person name="Gomez-Gil B."/>
            <person name="Enciso-Ibarra J."/>
        </authorList>
    </citation>
    <scope>NUCLEOTIDE SEQUENCE [LARGE SCALE GENOMIC DNA]</scope>
    <source>
        <strain evidence="13 14">CAIM 1920</strain>
    </source>
</reference>
<keyword evidence="5 10" id="KW-0997">Cell inner membrane</keyword>
<keyword evidence="4 10" id="KW-1003">Cell membrane</keyword>
<sequence length="338" mass="37647">MSRRQRGVALLVVMFIMALMTSLAMNMTGRLFVNFNRVESQIRYEQAYWYTMAVEQLTGAVLKASIPDSGAVTLAQAWSVKDQTYPVDGATVTGSIIDRQACFNLNAFQAEKPTQNGTNPPLVTALQQLLISQDIDSTEAENIASATWEFIDRDTNVQSALGVEDSEYESRNPAYVTPNGLLADATEWRAVNGVTQQIERKVGRFLCAIPSDTATLNVNTLTEDDAPVLAALLHPNLSVDQARTLIKNRDSVAGWSDEDAFLSDPIFGQLGQPEKDNLKKYIGVRSRFFEVDSTIKLDEARFRTRALLMQDENDSKYTVVRRRFGGVSERNTDDKTKQ</sequence>
<dbReference type="Pfam" id="PF21687">
    <property type="entry name" value="T2SSK_1st"/>
    <property type="match status" value="1"/>
</dbReference>
<evidence type="ECO:0000256" key="10">
    <source>
        <dbReference type="PIRNR" id="PIRNR002786"/>
    </source>
</evidence>
<keyword evidence="6" id="KW-0812">Transmembrane</keyword>
<dbReference type="Gene3D" id="3.30.1300.30">
    <property type="entry name" value="GSPII I/J protein-like"/>
    <property type="match status" value="1"/>
</dbReference>
<organism evidence="13 14">
    <name type="scientific">Veronia pacifica</name>
    <dbReference type="NCBI Taxonomy" id="1080227"/>
    <lineage>
        <taxon>Bacteria</taxon>
        <taxon>Pseudomonadati</taxon>
        <taxon>Pseudomonadota</taxon>
        <taxon>Gammaproteobacteria</taxon>
        <taxon>Vibrionales</taxon>
        <taxon>Vibrionaceae</taxon>
        <taxon>Veronia</taxon>
    </lineage>
</organism>
<dbReference type="EMBL" id="LYBM01000016">
    <property type="protein sequence ID" value="ODA33464.1"/>
    <property type="molecule type" value="Genomic_DNA"/>
</dbReference>
<keyword evidence="8" id="KW-1133">Transmembrane helix</keyword>
<dbReference type="InterPro" id="IPR038072">
    <property type="entry name" value="GspK_central_sf"/>
</dbReference>
<comment type="similarity">
    <text evidence="2 10">Belongs to the GSP K family.</text>
</comment>
<protein>
    <recommendedName>
        <fullName evidence="10">Type II secretion system protein K</fullName>
    </recommendedName>
</protein>
<dbReference type="InterPro" id="IPR049179">
    <property type="entry name" value="T2SSK_SAM-like_2nd"/>
</dbReference>
<gene>
    <name evidence="13" type="ORF">A8L45_10480</name>
</gene>
<evidence type="ECO:0000256" key="5">
    <source>
        <dbReference type="ARBA" id="ARBA00022519"/>
    </source>
</evidence>
<dbReference type="OrthoDB" id="9788973at2"/>
<dbReference type="AlphaFoldDB" id="A0A1C3EJQ9"/>
<dbReference type="InterPro" id="IPR005628">
    <property type="entry name" value="GspK"/>
</dbReference>
<dbReference type="RefSeq" id="WP_068901976.1">
    <property type="nucleotide sequence ID" value="NZ_JBHUIF010000022.1"/>
</dbReference>
<evidence type="ECO:0000313" key="14">
    <source>
        <dbReference type="Proteomes" id="UP000094936"/>
    </source>
</evidence>